<dbReference type="EMBL" id="BMAO01011689">
    <property type="protein sequence ID" value="GFQ75582.1"/>
    <property type="molecule type" value="Genomic_DNA"/>
</dbReference>
<accession>A0A8X6FC69</accession>
<name>A0A8X6FC69_TRICU</name>
<evidence type="ECO:0000313" key="1">
    <source>
        <dbReference type="EMBL" id="GFQ75582.1"/>
    </source>
</evidence>
<organism evidence="1 2">
    <name type="scientific">Trichonephila clavata</name>
    <name type="common">Joro spider</name>
    <name type="synonym">Nephila clavata</name>
    <dbReference type="NCBI Taxonomy" id="2740835"/>
    <lineage>
        <taxon>Eukaryota</taxon>
        <taxon>Metazoa</taxon>
        <taxon>Ecdysozoa</taxon>
        <taxon>Arthropoda</taxon>
        <taxon>Chelicerata</taxon>
        <taxon>Arachnida</taxon>
        <taxon>Araneae</taxon>
        <taxon>Araneomorphae</taxon>
        <taxon>Entelegynae</taxon>
        <taxon>Araneoidea</taxon>
        <taxon>Nephilidae</taxon>
        <taxon>Trichonephila</taxon>
    </lineage>
</organism>
<reference evidence="1" key="1">
    <citation type="submission" date="2020-07" db="EMBL/GenBank/DDBJ databases">
        <title>Multicomponent nature underlies the extraordinary mechanical properties of spider dragline silk.</title>
        <authorList>
            <person name="Kono N."/>
            <person name="Nakamura H."/>
            <person name="Mori M."/>
            <person name="Yoshida Y."/>
            <person name="Ohtoshi R."/>
            <person name="Malay A.D."/>
            <person name="Moran D.A.P."/>
            <person name="Tomita M."/>
            <person name="Numata K."/>
            <person name="Arakawa K."/>
        </authorList>
    </citation>
    <scope>NUCLEOTIDE SEQUENCE</scope>
</reference>
<evidence type="ECO:0000313" key="2">
    <source>
        <dbReference type="Proteomes" id="UP000887116"/>
    </source>
</evidence>
<comment type="caution">
    <text evidence="1">The sequence shown here is derived from an EMBL/GenBank/DDBJ whole genome shotgun (WGS) entry which is preliminary data.</text>
</comment>
<gene>
    <name evidence="1" type="ORF">TNCT_406261</name>
</gene>
<dbReference type="Proteomes" id="UP000887116">
    <property type="component" value="Unassembled WGS sequence"/>
</dbReference>
<keyword evidence="2" id="KW-1185">Reference proteome</keyword>
<sequence>MNSITERRVVIHQVKIDPKISVPKIAVSTSNTLGRSVSAETLKQTVHESASILNQCRGQKEEELEHQNGIGANGDYSLTGGRTNRTTNATHNVIRGYGVERRDCFLQLDG</sequence>
<proteinExistence type="predicted"/>
<protein>
    <submittedName>
        <fullName evidence="1">Uncharacterized protein</fullName>
    </submittedName>
</protein>
<dbReference type="AlphaFoldDB" id="A0A8X6FC69"/>